<evidence type="ECO:0000256" key="2">
    <source>
        <dbReference type="ARBA" id="ARBA00010666"/>
    </source>
</evidence>
<feature type="transmembrane region" description="Helical" evidence="8">
    <location>
        <begin position="329"/>
        <end position="350"/>
    </location>
</feature>
<keyword evidence="11" id="KW-1185">Reference proteome</keyword>
<reference evidence="10 11" key="1">
    <citation type="submission" date="2016-07" db="EMBL/GenBank/DDBJ databases">
        <title>Pervasive Adenine N6-methylation of Active Genes in Fungi.</title>
        <authorList>
            <consortium name="DOE Joint Genome Institute"/>
            <person name="Mondo S.J."/>
            <person name="Dannebaum R.O."/>
            <person name="Kuo R.C."/>
            <person name="Labutti K."/>
            <person name="Haridas S."/>
            <person name="Kuo A."/>
            <person name="Salamov A."/>
            <person name="Ahrendt S.R."/>
            <person name="Lipzen A."/>
            <person name="Sullivan W."/>
            <person name="Andreopoulos W.B."/>
            <person name="Clum A."/>
            <person name="Lindquist E."/>
            <person name="Daum C."/>
            <person name="Ramamoorthy G.K."/>
            <person name="Gryganskyi A."/>
            <person name="Culley D."/>
            <person name="Magnuson J.K."/>
            <person name="James T.Y."/>
            <person name="O'Malley M.A."/>
            <person name="Stajich J.E."/>
            <person name="Spatafora J.W."/>
            <person name="Visel A."/>
            <person name="Grigoriev I.V."/>
        </authorList>
    </citation>
    <scope>NUCLEOTIDE SEQUENCE [LARGE SCALE GENOMIC DNA]</scope>
    <source>
        <strain evidence="10 11">ATCC 12442</strain>
    </source>
</reference>
<keyword evidence="5 8" id="KW-1133">Transmembrane helix</keyword>
<dbReference type="GO" id="GO:0005794">
    <property type="term" value="C:Golgi apparatus"/>
    <property type="evidence" value="ECO:0007669"/>
    <property type="project" value="UniProtKB-ARBA"/>
</dbReference>
<dbReference type="Pfam" id="PF07779">
    <property type="entry name" value="Cas1_AcylT"/>
    <property type="match status" value="1"/>
</dbReference>
<organism evidence="10 11">
    <name type="scientific">Linderina pennispora</name>
    <dbReference type="NCBI Taxonomy" id="61395"/>
    <lineage>
        <taxon>Eukaryota</taxon>
        <taxon>Fungi</taxon>
        <taxon>Fungi incertae sedis</taxon>
        <taxon>Zoopagomycota</taxon>
        <taxon>Kickxellomycotina</taxon>
        <taxon>Kickxellomycetes</taxon>
        <taxon>Kickxellales</taxon>
        <taxon>Kickxellaceae</taxon>
        <taxon>Linderina</taxon>
    </lineage>
</organism>
<feature type="transmembrane region" description="Helical" evidence="8">
    <location>
        <begin position="455"/>
        <end position="477"/>
    </location>
</feature>
<accession>A0A1Y1W6C1</accession>
<evidence type="ECO:0000256" key="1">
    <source>
        <dbReference type="ARBA" id="ARBA00004141"/>
    </source>
</evidence>
<feature type="transmembrane region" description="Helical" evidence="8">
    <location>
        <begin position="558"/>
        <end position="574"/>
    </location>
</feature>
<evidence type="ECO:0000256" key="8">
    <source>
        <dbReference type="SAM" id="Phobius"/>
    </source>
</evidence>
<keyword evidence="6 8" id="KW-0472">Membrane</keyword>
<gene>
    <name evidence="10" type="ORF">DL89DRAFT_268130</name>
</gene>
<feature type="transmembrane region" description="Helical" evidence="8">
    <location>
        <begin position="512"/>
        <end position="538"/>
    </location>
</feature>
<dbReference type="InterPro" id="IPR012419">
    <property type="entry name" value="Cas1_AcylTrans_dom"/>
</dbReference>
<dbReference type="Proteomes" id="UP000193922">
    <property type="component" value="Unassembled WGS sequence"/>
</dbReference>
<evidence type="ECO:0000259" key="9">
    <source>
        <dbReference type="Pfam" id="PF07779"/>
    </source>
</evidence>
<dbReference type="GeneID" id="63804448"/>
<dbReference type="EMBL" id="MCFD01000008">
    <property type="protein sequence ID" value="ORX69097.1"/>
    <property type="molecule type" value="Genomic_DNA"/>
</dbReference>
<dbReference type="OrthoDB" id="1932925at2759"/>
<feature type="domain" description="Cas1p 10 TM acyl transferase" evidence="9">
    <location>
        <begin position="335"/>
        <end position="715"/>
    </location>
</feature>
<comment type="caution">
    <text evidence="10">The sequence shown here is derived from an EMBL/GenBank/DDBJ whole genome shotgun (WGS) entry which is preliminary data.</text>
</comment>
<dbReference type="GO" id="GO:0016740">
    <property type="term" value="F:transferase activity"/>
    <property type="evidence" value="ECO:0007669"/>
    <property type="project" value="UniProtKB-KW"/>
</dbReference>
<feature type="transmembrane region" description="Helical" evidence="8">
    <location>
        <begin position="757"/>
        <end position="775"/>
    </location>
</feature>
<feature type="transmembrane region" description="Helical" evidence="8">
    <location>
        <begin position="483"/>
        <end position="500"/>
    </location>
</feature>
<comment type="similarity">
    <text evidence="2">Belongs to the PC-esterase family. CASD1 subfamily.</text>
</comment>
<proteinExistence type="inferred from homology"/>
<dbReference type="RefSeq" id="XP_040742829.1">
    <property type="nucleotide sequence ID" value="XM_040887800.1"/>
</dbReference>
<dbReference type="AlphaFoldDB" id="A0A1Y1W6C1"/>
<keyword evidence="3" id="KW-0808">Transferase</keyword>
<feature type="transmembrane region" description="Helical" evidence="8">
    <location>
        <begin position="616"/>
        <end position="634"/>
    </location>
</feature>
<evidence type="ECO:0000256" key="5">
    <source>
        <dbReference type="ARBA" id="ARBA00022989"/>
    </source>
</evidence>
<dbReference type="PANTHER" id="PTHR13533">
    <property type="entry name" value="N-ACETYLNEURAMINATE 9-O-ACETYLTRANSFERASE"/>
    <property type="match status" value="1"/>
</dbReference>
<evidence type="ECO:0000313" key="11">
    <source>
        <dbReference type="Proteomes" id="UP000193922"/>
    </source>
</evidence>
<name>A0A1Y1W6C1_9FUNG</name>
<evidence type="ECO:0000313" key="10">
    <source>
        <dbReference type="EMBL" id="ORX69097.1"/>
    </source>
</evidence>
<sequence length="776" mass="87535">MLGRLANLNLTTCALVTLAFSTLYALLQFSPTPYKHNRCLAVQQTGWWADKTKLLWQPEGCTLKAYGPKDTTSCMGKDFVVFIGDSSVRDKFYAFVRLVDPKFGNQGKVHADIRVNWPGSEDLAAYFVWDPYLTSETTWKVVAGETTQVLSRPPRSIVVGAGSWFLRNKAESGGLTTWRKDVDLLAARIAARKGSNLPRVFVSPVPNVVPEKLAPERRQALDPNAIYWMNKYMERIGLEVFSAWSRMTAGALETADGLHYSPRLEDRAIGLLVNNLCNSRLPTTPPFRTTCCFEYPSPHWFPKMLALATVFLGLLMLAKRSSESGWRRLVPTFETLRQMVVFVAILLLMYVNDRTPLFGKIQKHFVGWVFTLLSVAALAAGGYTVKEDSAPGFLNRDQTDEWKGWMQLAILIYHVMNASTVSGIYNPVRVLVAMYLFMTGYGHFFYFYKKKNYGLARLTVVLLRTNILAVVLAYTMGTSYMDYYFAPLSSVWMLIVWLTMRILPEHNYTNFVWAKIAVSAAVFSAINSLGLWPMGLLSIVNVNWSAHEWEFRFGVDRFIVYVGMVTALITIRYQSALMAHARWAQIRRWAVLFSVIGMVWYFWFELTSESKFTYNAYHPYISPIPVVTFVVLRNSTQFLRSRSSQAFRSVGQVSLELFIAQFHLWLAADTKGILVLVDGRLWFINLIVSSVVFLALCQHLSHATGALTSWLMHKPASSSAGGDIPLAETGQPPEQRAQLLDRLAGGGGSRINWTESLAVRWIAGLALLILMNVLSV</sequence>
<feature type="transmembrane region" description="Helical" evidence="8">
    <location>
        <begin position="365"/>
        <end position="385"/>
    </location>
</feature>
<dbReference type="GO" id="GO:0016020">
    <property type="term" value="C:membrane"/>
    <property type="evidence" value="ECO:0007669"/>
    <property type="project" value="UniProtKB-SubCell"/>
</dbReference>
<evidence type="ECO:0000256" key="7">
    <source>
        <dbReference type="ARBA" id="ARBA00023180"/>
    </source>
</evidence>
<evidence type="ECO:0000256" key="3">
    <source>
        <dbReference type="ARBA" id="ARBA00022679"/>
    </source>
</evidence>
<evidence type="ECO:0000256" key="6">
    <source>
        <dbReference type="ARBA" id="ARBA00023136"/>
    </source>
</evidence>
<keyword evidence="4 8" id="KW-0812">Transmembrane</keyword>
<evidence type="ECO:0000256" key="4">
    <source>
        <dbReference type="ARBA" id="ARBA00022692"/>
    </source>
</evidence>
<comment type="subcellular location">
    <subcellularLocation>
        <location evidence="1">Membrane</location>
        <topology evidence="1">Multi-pass membrane protein</topology>
    </subcellularLocation>
</comment>
<dbReference type="PANTHER" id="PTHR13533:SF1">
    <property type="entry name" value="N-ACETYLNEURAMINATE 9-O-ACETYLTRANSFERASE"/>
    <property type="match status" value="1"/>
</dbReference>
<keyword evidence="7" id="KW-0325">Glycoprotein</keyword>
<feature type="transmembrane region" description="Helical" evidence="8">
    <location>
        <begin position="431"/>
        <end position="448"/>
    </location>
</feature>
<feature type="transmembrane region" description="Helical" evidence="8">
    <location>
        <begin position="586"/>
        <end position="604"/>
    </location>
</feature>
<dbReference type="GO" id="GO:0005975">
    <property type="term" value="P:carbohydrate metabolic process"/>
    <property type="evidence" value="ECO:0007669"/>
    <property type="project" value="UniProtKB-ARBA"/>
</dbReference>
<protein>
    <submittedName>
        <fullName evidence="10">Cas1p-domain-containing protein</fullName>
    </submittedName>
</protein>
<feature type="transmembrane region" description="Helical" evidence="8">
    <location>
        <begin position="680"/>
        <end position="697"/>
    </location>
</feature>